<keyword evidence="1" id="KW-0812">Transmembrane</keyword>
<reference evidence="3" key="1">
    <citation type="submission" date="2015-10" db="EMBL/GenBank/DDBJ databases">
        <authorList>
            <person name="Lehtovirta-Morley L.E."/>
            <person name="Vieille C."/>
        </authorList>
    </citation>
    <scope>NUCLEOTIDE SEQUENCE [LARGE SCALE GENOMIC DNA]</scope>
</reference>
<evidence type="ECO:0000313" key="3">
    <source>
        <dbReference type="Proteomes" id="UP000196239"/>
    </source>
</evidence>
<evidence type="ECO:0000256" key="1">
    <source>
        <dbReference type="SAM" id="Phobius"/>
    </source>
</evidence>
<proteinExistence type="predicted"/>
<dbReference type="KEGG" id="ndv:NDEV_0087"/>
<dbReference type="EMBL" id="LN890280">
    <property type="protein sequence ID" value="CUR50852.1"/>
    <property type="molecule type" value="Genomic_DNA"/>
</dbReference>
<feature type="transmembrane region" description="Helical" evidence="1">
    <location>
        <begin position="16"/>
        <end position="36"/>
    </location>
</feature>
<name>A0A128A0I9_9ARCH</name>
<dbReference type="AlphaFoldDB" id="A0A128A0I9"/>
<keyword evidence="3" id="KW-1185">Reference proteome</keyword>
<organism evidence="2 3">
    <name type="scientific">Nitrosotalea devaniterrae</name>
    <dbReference type="NCBI Taxonomy" id="1078905"/>
    <lineage>
        <taxon>Archaea</taxon>
        <taxon>Nitrososphaerota</taxon>
        <taxon>Nitrososphaeria</taxon>
        <taxon>Nitrosotaleales</taxon>
        <taxon>Nitrosotaleaceae</taxon>
        <taxon>Nitrosotalea</taxon>
    </lineage>
</organism>
<sequence length="79" mass="8369">MLLYLYGSKILLKKNISIGIGIGIAIIVILGLSWVIGNNVEKTPPSGIYNASQIASSTPPVGKTYHLNFSESVGIKAQP</sequence>
<evidence type="ECO:0000313" key="2">
    <source>
        <dbReference type="EMBL" id="CUR50852.1"/>
    </source>
</evidence>
<keyword evidence="1" id="KW-0472">Membrane</keyword>
<gene>
    <name evidence="2" type="ORF">NDEV_0087</name>
</gene>
<keyword evidence="1" id="KW-1133">Transmembrane helix</keyword>
<protein>
    <submittedName>
        <fullName evidence="2">Uncharacterized protein</fullName>
    </submittedName>
</protein>
<dbReference type="Proteomes" id="UP000196239">
    <property type="component" value="Chromosome 1"/>
</dbReference>
<accession>A0A128A0I9</accession>